<proteinExistence type="predicted"/>
<protein>
    <submittedName>
        <fullName evidence="1">Uncharacterized protein</fullName>
    </submittedName>
</protein>
<gene>
    <name evidence="1" type="ORF">AVDCRST_MAG56-4224</name>
</gene>
<dbReference type="AlphaFoldDB" id="A0A6J4JRX3"/>
<accession>A0A6J4JRX3</accession>
<dbReference type="EMBL" id="CADCTQ010000345">
    <property type="protein sequence ID" value="CAA9285577.1"/>
    <property type="molecule type" value="Genomic_DNA"/>
</dbReference>
<name>A0A6J4JRX3_9SPHI</name>
<organism evidence="1">
    <name type="scientific">uncultured Cytophagales bacterium</name>
    <dbReference type="NCBI Taxonomy" id="158755"/>
    <lineage>
        <taxon>Bacteria</taxon>
        <taxon>Pseudomonadati</taxon>
        <taxon>Bacteroidota</taxon>
        <taxon>Sphingobacteriia</taxon>
        <taxon>Sphingobacteriales</taxon>
        <taxon>environmental samples</taxon>
    </lineage>
</organism>
<evidence type="ECO:0000313" key="1">
    <source>
        <dbReference type="EMBL" id="CAA9285577.1"/>
    </source>
</evidence>
<sequence length="44" mass="4837">MYVEKNKELVDIISSPPVSVLVLHHTNHCKLLHNSSSLPAAARS</sequence>
<reference evidence="1" key="1">
    <citation type="submission" date="2020-02" db="EMBL/GenBank/DDBJ databases">
        <authorList>
            <person name="Meier V. D."/>
        </authorList>
    </citation>
    <scope>NUCLEOTIDE SEQUENCE</scope>
    <source>
        <strain evidence="1">AVDCRST_MAG56</strain>
    </source>
</reference>